<dbReference type="Proteomes" id="UP000828390">
    <property type="component" value="Unassembled WGS sequence"/>
</dbReference>
<sequence length="107" mass="12302">MLFPNVFIKFTRLHKLITHICATVAALNIVDNNLDIITNSINEILLSAEEVIGRATRKKTPLVTTETMNLCDKRRELRLKKYTSIKEEDERGHGNELKNNVSNLIKR</sequence>
<proteinExistence type="predicted"/>
<gene>
    <name evidence="2" type="ORF">DPMN_094138</name>
</gene>
<comment type="caution">
    <text evidence="2">The sequence shown here is derived from an EMBL/GenBank/DDBJ whole genome shotgun (WGS) entry which is preliminary data.</text>
</comment>
<name>A0A9D4R389_DREPO</name>
<reference evidence="2" key="2">
    <citation type="submission" date="2020-11" db="EMBL/GenBank/DDBJ databases">
        <authorList>
            <person name="McCartney M.A."/>
            <person name="Auch B."/>
            <person name="Kono T."/>
            <person name="Mallez S."/>
            <person name="Becker A."/>
            <person name="Gohl D.M."/>
            <person name="Silverstein K.A.T."/>
            <person name="Koren S."/>
            <person name="Bechman K.B."/>
            <person name="Herman A."/>
            <person name="Abrahante J.E."/>
            <person name="Garbe J."/>
        </authorList>
    </citation>
    <scope>NUCLEOTIDE SEQUENCE</scope>
    <source>
        <strain evidence="2">Duluth1</strain>
        <tissue evidence="2">Whole animal</tissue>
    </source>
</reference>
<keyword evidence="3" id="KW-1185">Reference proteome</keyword>
<evidence type="ECO:0000256" key="1">
    <source>
        <dbReference type="SAM" id="MobiDB-lite"/>
    </source>
</evidence>
<reference evidence="2" key="1">
    <citation type="journal article" date="2019" name="bioRxiv">
        <title>The Genome of the Zebra Mussel, Dreissena polymorpha: A Resource for Invasive Species Research.</title>
        <authorList>
            <person name="McCartney M.A."/>
            <person name="Auch B."/>
            <person name="Kono T."/>
            <person name="Mallez S."/>
            <person name="Zhang Y."/>
            <person name="Obille A."/>
            <person name="Becker A."/>
            <person name="Abrahante J.E."/>
            <person name="Garbe J."/>
            <person name="Badalamenti J.P."/>
            <person name="Herman A."/>
            <person name="Mangelson H."/>
            <person name="Liachko I."/>
            <person name="Sullivan S."/>
            <person name="Sone E.D."/>
            <person name="Koren S."/>
            <person name="Silverstein K.A.T."/>
            <person name="Beckman K.B."/>
            <person name="Gohl D.M."/>
        </authorList>
    </citation>
    <scope>NUCLEOTIDE SEQUENCE</scope>
    <source>
        <strain evidence="2">Duluth1</strain>
        <tissue evidence="2">Whole animal</tissue>
    </source>
</reference>
<evidence type="ECO:0000313" key="3">
    <source>
        <dbReference type="Proteomes" id="UP000828390"/>
    </source>
</evidence>
<accession>A0A9D4R389</accession>
<evidence type="ECO:0000313" key="2">
    <source>
        <dbReference type="EMBL" id="KAH3851655.1"/>
    </source>
</evidence>
<protein>
    <submittedName>
        <fullName evidence="2">Uncharacterized protein</fullName>
    </submittedName>
</protein>
<dbReference type="EMBL" id="JAIWYP010000003">
    <property type="protein sequence ID" value="KAH3851655.1"/>
    <property type="molecule type" value="Genomic_DNA"/>
</dbReference>
<organism evidence="2 3">
    <name type="scientific">Dreissena polymorpha</name>
    <name type="common">Zebra mussel</name>
    <name type="synonym">Mytilus polymorpha</name>
    <dbReference type="NCBI Taxonomy" id="45954"/>
    <lineage>
        <taxon>Eukaryota</taxon>
        <taxon>Metazoa</taxon>
        <taxon>Spiralia</taxon>
        <taxon>Lophotrochozoa</taxon>
        <taxon>Mollusca</taxon>
        <taxon>Bivalvia</taxon>
        <taxon>Autobranchia</taxon>
        <taxon>Heteroconchia</taxon>
        <taxon>Euheterodonta</taxon>
        <taxon>Imparidentia</taxon>
        <taxon>Neoheterodontei</taxon>
        <taxon>Myida</taxon>
        <taxon>Dreissenoidea</taxon>
        <taxon>Dreissenidae</taxon>
        <taxon>Dreissena</taxon>
    </lineage>
</organism>
<feature type="region of interest" description="Disordered" evidence="1">
    <location>
        <begin position="84"/>
        <end position="107"/>
    </location>
</feature>
<dbReference type="AlphaFoldDB" id="A0A9D4R389"/>
<feature type="compositionally biased region" description="Basic and acidic residues" evidence="1">
    <location>
        <begin position="84"/>
        <end position="96"/>
    </location>
</feature>
<feature type="compositionally biased region" description="Polar residues" evidence="1">
    <location>
        <begin position="97"/>
        <end position="107"/>
    </location>
</feature>